<evidence type="ECO:0000313" key="8">
    <source>
        <dbReference type="Proteomes" id="UP000241890"/>
    </source>
</evidence>
<sequence>MAEEEIVETEPFLNKWTEQKVAYNQRDLLLYAVGIGCDELNFTYEHDEDFEAFPLYPIVLGFKGTDQDVVSFPSEAMSEGPPMPPLPGIKVGLDGERYIEKLAPLDPEGAELTCKARIIGVHKRGSGASVEREDLIQDANGKTIYRIVSGSFLVGAKNFKDSGETNSEKVDVPKRAPDASLEMPTTETQAHVYRLSGDYNPLHIDPSFAQMSGFKKPILHGLCSLGITTRAVIQQYCDGKAEKFRSIKARFAKPVLPGDTLVVEMWKEGNKVIVQTKNKTTGDVCINNAYVMLNPDAKL</sequence>
<dbReference type="SUPFAM" id="SSF54637">
    <property type="entry name" value="Thioesterase/thiol ester dehydrase-isomerase"/>
    <property type="match status" value="2"/>
</dbReference>
<dbReference type="Pfam" id="PF22622">
    <property type="entry name" value="MFE-2_hydrat-2_N"/>
    <property type="match status" value="1"/>
</dbReference>
<dbReference type="PANTHER" id="PTHR13078:SF56">
    <property type="entry name" value="PEROXISOMAL MULTIFUNCTIONAL ENZYME TYPE 2"/>
    <property type="match status" value="1"/>
</dbReference>
<dbReference type="InterPro" id="IPR054357">
    <property type="entry name" value="MFE-2_N"/>
</dbReference>
<dbReference type="CDD" id="cd03448">
    <property type="entry name" value="HDE_HSD"/>
    <property type="match status" value="1"/>
</dbReference>
<dbReference type="EMBL" id="BEYU01000187">
    <property type="protein sequence ID" value="GBG34327.1"/>
    <property type="molecule type" value="Genomic_DNA"/>
</dbReference>
<evidence type="ECO:0000256" key="2">
    <source>
        <dbReference type="ARBA" id="ARBA00006484"/>
    </source>
</evidence>
<gene>
    <name evidence="7" type="ORF">FCC1311_025031</name>
</gene>
<dbReference type="GO" id="GO:0003857">
    <property type="term" value="F:(3S)-3-hydroxyacyl-CoA dehydrogenase (NAD+) activity"/>
    <property type="evidence" value="ECO:0007669"/>
    <property type="project" value="TreeGrafter"/>
</dbReference>
<dbReference type="InParanoid" id="A0A2R5GTX6"/>
<dbReference type="GO" id="GO:0004300">
    <property type="term" value="F:enoyl-CoA hydratase activity"/>
    <property type="evidence" value="ECO:0007669"/>
    <property type="project" value="TreeGrafter"/>
</dbReference>
<feature type="domain" description="Peroxisomal multifunctional enzyme type 2-like N-terminal" evidence="6">
    <location>
        <begin position="22"/>
        <end position="155"/>
    </location>
</feature>
<dbReference type="PANTHER" id="PTHR13078">
    <property type="entry name" value="PEROXISOMAL MULTIFUNCTIONAL ENZYME TYPE 2-RELATED"/>
    <property type="match status" value="1"/>
</dbReference>
<accession>A0A2R5GTX6</accession>
<protein>
    <submittedName>
        <fullName evidence="7">Peroxisomal multifunctional enzyme type 2</fullName>
    </submittedName>
</protein>
<evidence type="ECO:0000259" key="6">
    <source>
        <dbReference type="Pfam" id="PF22622"/>
    </source>
</evidence>
<comment type="caution">
    <text evidence="7">The sequence shown here is derived from an EMBL/GenBank/DDBJ whole genome shotgun (WGS) entry which is preliminary data.</text>
</comment>
<evidence type="ECO:0000256" key="1">
    <source>
        <dbReference type="ARBA" id="ARBA00004275"/>
    </source>
</evidence>
<comment type="similarity">
    <text evidence="2">Belongs to the short-chain dehydrogenases/reductases (SDR) family.</text>
</comment>
<proteinExistence type="inferred from homology"/>
<evidence type="ECO:0000313" key="7">
    <source>
        <dbReference type="EMBL" id="GBG34327.1"/>
    </source>
</evidence>
<feature type="domain" description="MaoC-like" evidence="5">
    <location>
        <begin position="172"/>
        <end position="287"/>
    </location>
</feature>
<dbReference type="InterPro" id="IPR029069">
    <property type="entry name" value="HotDog_dom_sf"/>
</dbReference>
<name>A0A2R5GTX6_9STRA</name>
<keyword evidence="8" id="KW-1185">Reference proteome</keyword>
<keyword evidence="4" id="KW-0456">Lyase</keyword>
<dbReference type="GO" id="GO:0005777">
    <property type="term" value="C:peroxisome"/>
    <property type="evidence" value="ECO:0007669"/>
    <property type="project" value="UniProtKB-SubCell"/>
</dbReference>
<dbReference type="Gene3D" id="3.10.129.10">
    <property type="entry name" value="Hotdog Thioesterase"/>
    <property type="match status" value="2"/>
</dbReference>
<dbReference type="GO" id="GO:0044594">
    <property type="term" value="F:17-beta-hydroxysteroid dehydrogenase (NAD+) activity"/>
    <property type="evidence" value="ECO:0007669"/>
    <property type="project" value="TreeGrafter"/>
</dbReference>
<dbReference type="AlphaFoldDB" id="A0A2R5GTX6"/>
<dbReference type="OrthoDB" id="60204at2759"/>
<evidence type="ECO:0000259" key="5">
    <source>
        <dbReference type="Pfam" id="PF01575"/>
    </source>
</evidence>
<evidence type="ECO:0000256" key="4">
    <source>
        <dbReference type="ARBA" id="ARBA00023239"/>
    </source>
</evidence>
<dbReference type="GO" id="GO:0006635">
    <property type="term" value="P:fatty acid beta-oxidation"/>
    <property type="evidence" value="ECO:0007669"/>
    <property type="project" value="TreeGrafter"/>
</dbReference>
<dbReference type="InterPro" id="IPR002539">
    <property type="entry name" value="MaoC-like_dom"/>
</dbReference>
<evidence type="ECO:0000256" key="3">
    <source>
        <dbReference type="ARBA" id="ARBA00023140"/>
    </source>
</evidence>
<dbReference type="FunFam" id="3.10.129.10:FF:000013">
    <property type="entry name" value="Peroxisomal multifunctional enzyme type 2"/>
    <property type="match status" value="1"/>
</dbReference>
<organism evidence="7 8">
    <name type="scientific">Hondaea fermentalgiana</name>
    <dbReference type="NCBI Taxonomy" id="2315210"/>
    <lineage>
        <taxon>Eukaryota</taxon>
        <taxon>Sar</taxon>
        <taxon>Stramenopiles</taxon>
        <taxon>Bigyra</taxon>
        <taxon>Labyrinthulomycetes</taxon>
        <taxon>Thraustochytrida</taxon>
        <taxon>Thraustochytriidae</taxon>
        <taxon>Hondaea</taxon>
    </lineage>
</organism>
<reference evidence="7 8" key="1">
    <citation type="submission" date="2017-12" db="EMBL/GenBank/DDBJ databases">
        <title>Sequencing, de novo assembly and annotation of complete genome of a new Thraustochytrid species, strain FCC1311.</title>
        <authorList>
            <person name="Sedici K."/>
            <person name="Godart F."/>
            <person name="Aiese Cigliano R."/>
            <person name="Sanseverino W."/>
            <person name="Barakat M."/>
            <person name="Ortet P."/>
            <person name="Marechal E."/>
            <person name="Cagnac O."/>
            <person name="Amato A."/>
        </authorList>
    </citation>
    <scope>NUCLEOTIDE SEQUENCE [LARGE SCALE GENOMIC DNA]</scope>
</reference>
<comment type="subcellular location">
    <subcellularLocation>
        <location evidence="1">Peroxisome</location>
    </subcellularLocation>
</comment>
<dbReference type="Pfam" id="PF01575">
    <property type="entry name" value="MaoC_dehydratas"/>
    <property type="match status" value="1"/>
</dbReference>
<keyword evidence="3" id="KW-0576">Peroxisome</keyword>
<dbReference type="Proteomes" id="UP000241890">
    <property type="component" value="Unassembled WGS sequence"/>
</dbReference>